<dbReference type="Gene3D" id="1.20.58.2190">
    <property type="match status" value="1"/>
</dbReference>
<reference evidence="3" key="1">
    <citation type="submission" date="2023-08" db="EMBL/GenBank/DDBJ databases">
        <title>A de novo genome assembly of Solanum verrucosum Schlechtendal, a Mexican diploid species geographically isolated from the other diploid A-genome species in potato relatives.</title>
        <authorList>
            <person name="Hosaka K."/>
        </authorList>
    </citation>
    <scope>NUCLEOTIDE SEQUENCE</scope>
    <source>
        <tissue evidence="3">Young leaves</tissue>
    </source>
</reference>
<evidence type="ECO:0000313" key="3">
    <source>
        <dbReference type="EMBL" id="WMV59789.1"/>
    </source>
</evidence>
<keyword evidence="4" id="KW-1185">Reference proteome</keyword>
<dbReference type="Pfam" id="PF09409">
    <property type="entry name" value="PUB"/>
    <property type="match status" value="1"/>
</dbReference>
<gene>
    <name evidence="3" type="ORF">MTR67_053174</name>
</gene>
<dbReference type="CDD" id="cd10463">
    <property type="entry name" value="PUB_WLM"/>
    <property type="match status" value="1"/>
</dbReference>
<dbReference type="InterPro" id="IPR018997">
    <property type="entry name" value="PUB_domain"/>
</dbReference>
<dbReference type="EMBL" id="CP133623">
    <property type="protein sequence ID" value="WMV59789.1"/>
    <property type="molecule type" value="Genomic_DNA"/>
</dbReference>
<feature type="region of interest" description="Disordered" evidence="1">
    <location>
        <begin position="402"/>
        <end position="476"/>
    </location>
</feature>
<evidence type="ECO:0000259" key="2">
    <source>
        <dbReference type="PROSITE" id="PS51397"/>
    </source>
</evidence>
<dbReference type="SMART" id="SM00580">
    <property type="entry name" value="PUG"/>
    <property type="match status" value="1"/>
</dbReference>
<dbReference type="PROSITE" id="PS51397">
    <property type="entry name" value="WLM"/>
    <property type="match status" value="1"/>
</dbReference>
<evidence type="ECO:0000313" key="4">
    <source>
        <dbReference type="Proteomes" id="UP001234989"/>
    </source>
</evidence>
<organism evidence="3 4">
    <name type="scientific">Solanum verrucosum</name>
    <dbReference type="NCBI Taxonomy" id="315347"/>
    <lineage>
        <taxon>Eukaryota</taxon>
        <taxon>Viridiplantae</taxon>
        <taxon>Streptophyta</taxon>
        <taxon>Embryophyta</taxon>
        <taxon>Tracheophyta</taxon>
        <taxon>Spermatophyta</taxon>
        <taxon>Magnoliopsida</taxon>
        <taxon>eudicotyledons</taxon>
        <taxon>Gunneridae</taxon>
        <taxon>Pentapetalae</taxon>
        <taxon>asterids</taxon>
        <taxon>lamiids</taxon>
        <taxon>Solanales</taxon>
        <taxon>Solanaceae</taxon>
        <taxon>Solanoideae</taxon>
        <taxon>Solaneae</taxon>
        <taxon>Solanum</taxon>
    </lineage>
</organism>
<proteinExistence type="predicted"/>
<sequence length="670" mass="75011">MQQQETCQLSVIWRGKKFSLEMDPAATLKSLGDELLNLTNVRDDTMRLIVPTNKSSRLLYPFSEEHSYLKLEAASILETGLLKFYSLALCFDRWESPDVFLFQGKSIRMLGVPKDEVDDILQSAKADLRIVGFDEEEKRSRQRNSNGIQSSLKLPQGPYVFCDFRTLHLPGIELNPPASKALKLMHKLAADPGIVAIMNKHHWRVGIMTEMAPEGYVGVSPECILGFNKNHGEEISLRLRTDDLKGFRKYDSIKKTLLHELSHMVHSEHDVNFYALLKQVKEVIKSRSFLQLNEEAAKLDWTKSRGHTVSGHNLQHYEDDEDNDNLIGLSHKLGGQTSVFNARASSVVAAYSRLAQASTNPSEAIDMHQASNAGDSLQSNHIDALVENQLNDVKVVSVDVPFDDQRESEPDPDDCGTGSPMKHEPHMELDSDDHKMRSLPPPLEAKLSEEPDPDDCSAEKHNTASPTSLEPDPDERTVGIEKKVTDGQYSLVSLGHHVNEEERGSFTHTNQDDFPEGIKLVEPCTNDKDIIPDGVSSIVIDEPDPDDQELQRIQDPVAIICSRLQKAIGVLRSQATPLEVSRVVQTILKITRNAIEHPDEVKFRKLRKANPLIQRDVVNYSAAMEILSVIGFSEDAIIDNTGRTEAYLVLKRNDPGLLWLAKSFLETSIA</sequence>
<accession>A0AAF0V9N7</accession>
<feature type="compositionally biased region" description="Basic and acidic residues" evidence="1">
    <location>
        <begin position="421"/>
        <end position="436"/>
    </location>
</feature>
<dbReference type="PANTHER" id="PTHR47796">
    <property type="entry name" value="ZINC METALLOPROTEINASE-LIKE PROTEIN"/>
    <property type="match status" value="1"/>
</dbReference>
<feature type="domain" description="WLM" evidence="2">
    <location>
        <begin position="155"/>
        <end position="355"/>
    </location>
</feature>
<protein>
    <recommendedName>
        <fullName evidence="2">WLM domain-containing protein</fullName>
    </recommendedName>
</protein>
<dbReference type="Gene3D" id="3.10.20.90">
    <property type="entry name" value="Phosphatidylinositol 3-kinase Catalytic Subunit, Chain A, domain 1"/>
    <property type="match status" value="1"/>
</dbReference>
<dbReference type="AlphaFoldDB" id="A0AAF0V9N7"/>
<name>A0AAF0V9N7_SOLVR</name>
<dbReference type="InterPro" id="IPR036339">
    <property type="entry name" value="PUB-like_dom_sf"/>
</dbReference>
<dbReference type="InterPro" id="IPR013536">
    <property type="entry name" value="WLM_dom"/>
</dbReference>
<evidence type="ECO:0000256" key="1">
    <source>
        <dbReference type="SAM" id="MobiDB-lite"/>
    </source>
</evidence>
<dbReference type="Pfam" id="PF08325">
    <property type="entry name" value="WLM"/>
    <property type="match status" value="1"/>
</dbReference>
<dbReference type="PANTHER" id="PTHR47796:SF1">
    <property type="entry name" value="OS08G0500800 PROTEIN"/>
    <property type="match status" value="1"/>
</dbReference>
<dbReference type="Proteomes" id="UP001234989">
    <property type="component" value="Chromosome 12"/>
</dbReference>
<dbReference type="SUPFAM" id="SSF143503">
    <property type="entry name" value="PUG domain-like"/>
    <property type="match status" value="1"/>
</dbReference>